<accession>A0ABD2PW27</accession>
<comment type="caution">
    <text evidence="2">The sequence shown here is derived from an EMBL/GenBank/DDBJ whole genome shotgun (WGS) entry which is preliminary data.</text>
</comment>
<sequence>MEVEKRTKLYHLVYYCIIFAFGCVNIAFNPIVELSRNGLVNEDSRLNGAIATCVIGQLLTLAVIGYSIAVFCGKELGKFAHIVGVVLALLALLFFAIETGILTKSPPGVDWEITAACLAGCSALFYVMVAQHF</sequence>
<feature type="transmembrane region" description="Helical" evidence="1">
    <location>
        <begin position="48"/>
        <end position="72"/>
    </location>
</feature>
<keyword evidence="1" id="KW-1133">Transmembrane helix</keyword>
<name>A0ABD2PW27_9PLAT</name>
<evidence type="ECO:0000313" key="3">
    <source>
        <dbReference type="Proteomes" id="UP001626550"/>
    </source>
</evidence>
<keyword evidence="3" id="KW-1185">Reference proteome</keyword>
<dbReference type="EMBL" id="JBJKFK010002316">
    <property type="protein sequence ID" value="KAL3311283.1"/>
    <property type="molecule type" value="Genomic_DNA"/>
</dbReference>
<gene>
    <name evidence="2" type="ORF">Ciccas_010135</name>
</gene>
<proteinExistence type="predicted"/>
<evidence type="ECO:0000256" key="1">
    <source>
        <dbReference type="SAM" id="Phobius"/>
    </source>
</evidence>
<feature type="transmembrane region" description="Helical" evidence="1">
    <location>
        <begin position="109"/>
        <end position="129"/>
    </location>
</feature>
<dbReference type="AlphaFoldDB" id="A0ABD2PW27"/>
<protein>
    <submittedName>
        <fullName evidence="2">Uncharacterized protein</fullName>
    </submittedName>
</protein>
<dbReference type="PROSITE" id="PS51257">
    <property type="entry name" value="PROKAR_LIPOPROTEIN"/>
    <property type="match status" value="1"/>
</dbReference>
<feature type="transmembrane region" description="Helical" evidence="1">
    <location>
        <begin position="12"/>
        <end position="28"/>
    </location>
</feature>
<keyword evidence="1" id="KW-0812">Transmembrane</keyword>
<reference evidence="2 3" key="1">
    <citation type="submission" date="2024-11" db="EMBL/GenBank/DDBJ databases">
        <title>Adaptive evolution of stress response genes in parasites aligns with host niche diversity.</title>
        <authorList>
            <person name="Hahn C."/>
            <person name="Resl P."/>
        </authorList>
    </citation>
    <scope>NUCLEOTIDE SEQUENCE [LARGE SCALE GENOMIC DNA]</scope>
    <source>
        <strain evidence="2">EGGRZ-B1_66</strain>
        <tissue evidence="2">Body</tissue>
    </source>
</reference>
<dbReference type="Proteomes" id="UP001626550">
    <property type="component" value="Unassembled WGS sequence"/>
</dbReference>
<feature type="transmembrane region" description="Helical" evidence="1">
    <location>
        <begin position="79"/>
        <end position="97"/>
    </location>
</feature>
<evidence type="ECO:0000313" key="2">
    <source>
        <dbReference type="EMBL" id="KAL3311283.1"/>
    </source>
</evidence>
<keyword evidence="1" id="KW-0472">Membrane</keyword>
<organism evidence="2 3">
    <name type="scientific">Cichlidogyrus casuarinus</name>
    <dbReference type="NCBI Taxonomy" id="1844966"/>
    <lineage>
        <taxon>Eukaryota</taxon>
        <taxon>Metazoa</taxon>
        <taxon>Spiralia</taxon>
        <taxon>Lophotrochozoa</taxon>
        <taxon>Platyhelminthes</taxon>
        <taxon>Monogenea</taxon>
        <taxon>Monopisthocotylea</taxon>
        <taxon>Dactylogyridea</taxon>
        <taxon>Ancyrocephalidae</taxon>
        <taxon>Cichlidogyrus</taxon>
    </lineage>
</organism>